<evidence type="ECO:0000256" key="1">
    <source>
        <dbReference type="ARBA" id="ARBA00022723"/>
    </source>
</evidence>
<feature type="domain" description="MYND-type" evidence="4">
    <location>
        <begin position="11"/>
        <end position="51"/>
    </location>
</feature>
<dbReference type="Pfam" id="PF01753">
    <property type="entry name" value="zf-MYND"/>
    <property type="match status" value="1"/>
</dbReference>
<dbReference type="Proteomes" id="UP001342314">
    <property type="component" value="Unassembled WGS sequence"/>
</dbReference>
<protein>
    <recommendedName>
        <fullName evidence="4">MYND-type domain-containing protein</fullName>
    </recommendedName>
</protein>
<dbReference type="AlphaFoldDB" id="A0AAV5GFS0"/>
<dbReference type="SUPFAM" id="SSF144232">
    <property type="entry name" value="HIT/MYND zinc finger-like"/>
    <property type="match status" value="1"/>
</dbReference>
<keyword evidence="2" id="KW-0863">Zinc-finger</keyword>
<proteinExistence type="predicted"/>
<dbReference type="EMBL" id="BQKY01000004">
    <property type="protein sequence ID" value="GJN88963.1"/>
    <property type="molecule type" value="Genomic_DNA"/>
</dbReference>
<dbReference type="InterPro" id="IPR002893">
    <property type="entry name" value="Znf_MYND"/>
</dbReference>
<comment type="caution">
    <text evidence="5">The sequence shown here is derived from an EMBL/GenBank/DDBJ whole genome shotgun (WGS) entry which is preliminary data.</text>
</comment>
<evidence type="ECO:0000313" key="5">
    <source>
        <dbReference type="EMBL" id="GJN88963.1"/>
    </source>
</evidence>
<accession>A0AAV5GFS0</accession>
<evidence type="ECO:0000313" key="6">
    <source>
        <dbReference type="Proteomes" id="UP001342314"/>
    </source>
</evidence>
<dbReference type="GO" id="GO:0008270">
    <property type="term" value="F:zinc ion binding"/>
    <property type="evidence" value="ECO:0007669"/>
    <property type="project" value="UniProtKB-KW"/>
</dbReference>
<name>A0AAV5GFS0_9BASI</name>
<organism evidence="5 6">
    <name type="scientific">Rhodotorula paludigena</name>
    <dbReference type="NCBI Taxonomy" id="86838"/>
    <lineage>
        <taxon>Eukaryota</taxon>
        <taxon>Fungi</taxon>
        <taxon>Dikarya</taxon>
        <taxon>Basidiomycota</taxon>
        <taxon>Pucciniomycotina</taxon>
        <taxon>Microbotryomycetes</taxon>
        <taxon>Sporidiobolales</taxon>
        <taxon>Sporidiobolaceae</taxon>
        <taxon>Rhodotorula</taxon>
    </lineage>
</organism>
<keyword evidence="1" id="KW-0479">Metal-binding</keyword>
<dbReference type="Gene3D" id="6.10.140.2220">
    <property type="match status" value="1"/>
</dbReference>
<sequence length="280" mass="31180">MRRKDPDLQRCAVCDVETDNCCSACGTAGVALFFCSREHQKLVWPSHRIACGPGKANPFFVPPKYLSAPKFSRLVEYELDADGIQPFSPALASRVTSNGKVSLERALLAICEQEIRNLPFYLKHGAVSKGNIYMRSAYFCTSYDKRKSSLSYVEAVAAADPMDYAARLIALLPDFDELSVAAQTMSLHQTLVLARLLQLKVRSKAPPPSYKPEYIGGALRQLLVQLKPFVRFDDDEHAQRIACGFKNEVSQFYPIDCWFVVDPDGGGIVDFKWKALAANN</sequence>
<keyword evidence="3" id="KW-0862">Zinc</keyword>
<evidence type="ECO:0000256" key="3">
    <source>
        <dbReference type="ARBA" id="ARBA00022833"/>
    </source>
</evidence>
<gene>
    <name evidence="5" type="ORF">Rhopal_001934-T1</name>
</gene>
<evidence type="ECO:0000259" key="4">
    <source>
        <dbReference type="Pfam" id="PF01753"/>
    </source>
</evidence>
<reference evidence="5 6" key="1">
    <citation type="submission" date="2021-12" db="EMBL/GenBank/DDBJ databases">
        <title>High titer production of polyol ester of fatty acids by Rhodotorula paludigena BS15 towards product separation-free biomass refinery.</title>
        <authorList>
            <person name="Mano J."/>
            <person name="Ono H."/>
            <person name="Tanaka T."/>
            <person name="Naito K."/>
            <person name="Sushida H."/>
            <person name="Ike M."/>
            <person name="Tokuyasu K."/>
            <person name="Kitaoka M."/>
        </authorList>
    </citation>
    <scope>NUCLEOTIDE SEQUENCE [LARGE SCALE GENOMIC DNA]</scope>
    <source>
        <strain evidence="5 6">BS15</strain>
    </source>
</reference>
<keyword evidence="6" id="KW-1185">Reference proteome</keyword>
<evidence type="ECO:0000256" key="2">
    <source>
        <dbReference type="ARBA" id="ARBA00022771"/>
    </source>
</evidence>